<keyword evidence="6" id="KW-1133">Transmembrane helix</keyword>
<evidence type="ECO:0000256" key="4">
    <source>
        <dbReference type="ARBA" id="ARBA00022679"/>
    </source>
</evidence>
<evidence type="ECO:0000256" key="6">
    <source>
        <dbReference type="SAM" id="Phobius"/>
    </source>
</evidence>
<comment type="subcellular location">
    <subcellularLocation>
        <location evidence="1">Cell membrane</location>
        <topology evidence="1">Multi-pass membrane protein</topology>
    </subcellularLocation>
</comment>
<dbReference type="InterPro" id="IPR010559">
    <property type="entry name" value="Sig_transdc_His_kin_internal"/>
</dbReference>
<dbReference type="PROSITE" id="PS50885">
    <property type="entry name" value="HAMP"/>
    <property type="match status" value="1"/>
</dbReference>
<evidence type="ECO:0000256" key="3">
    <source>
        <dbReference type="ARBA" id="ARBA00022553"/>
    </source>
</evidence>
<dbReference type="InterPro" id="IPR003660">
    <property type="entry name" value="HAMP_dom"/>
</dbReference>
<keyword evidence="8" id="KW-0418">Kinase</keyword>
<evidence type="ECO:0000256" key="1">
    <source>
        <dbReference type="ARBA" id="ARBA00004651"/>
    </source>
</evidence>
<dbReference type="RefSeq" id="WP_209749399.1">
    <property type="nucleotide sequence ID" value="NZ_JBHSMH010000049.1"/>
</dbReference>
<reference evidence="9" key="1">
    <citation type="journal article" date="2019" name="Int. J. Syst. Evol. Microbiol.">
        <title>The Global Catalogue of Microorganisms (GCM) 10K type strain sequencing project: providing services to taxonomists for standard genome sequencing and annotation.</title>
        <authorList>
            <consortium name="The Broad Institute Genomics Platform"/>
            <consortium name="The Broad Institute Genome Sequencing Center for Infectious Disease"/>
            <person name="Wu L."/>
            <person name="Ma J."/>
        </authorList>
    </citation>
    <scope>NUCLEOTIDE SEQUENCE [LARGE SCALE GENOMIC DNA]</scope>
    <source>
        <strain evidence="9">CCUG 57113</strain>
    </source>
</reference>
<keyword evidence="3" id="KW-0597">Phosphoprotein</keyword>
<dbReference type="GO" id="GO:0004673">
    <property type="term" value="F:protein histidine kinase activity"/>
    <property type="evidence" value="ECO:0007669"/>
    <property type="project" value="UniProtKB-EC"/>
</dbReference>
<feature type="domain" description="HAMP" evidence="7">
    <location>
        <begin position="316"/>
        <end position="369"/>
    </location>
</feature>
<evidence type="ECO:0000313" key="8">
    <source>
        <dbReference type="EMBL" id="MFC5470046.1"/>
    </source>
</evidence>
<evidence type="ECO:0000256" key="2">
    <source>
        <dbReference type="ARBA" id="ARBA00022475"/>
    </source>
</evidence>
<dbReference type="PANTHER" id="PTHR34220:SF7">
    <property type="entry name" value="SENSOR HISTIDINE KINASE YPDA"/>
    <property type="match status" value="1"/>
</dbReference>
<keyword evidence="2" id="KW-1003">Cell membrane</keyword>
<keyword evidence="9" id="KW-1185">Reference proteome</keyword>
<dbReference type="SUPFAM" id="SSF158472">
    <property type="entry name" value="HAMP domain-like"/>
    <property type="match status" value="1"/>
</dbReference>
<keyword evidence="5 6" id="KW-0472">Membrane</keyword>
<dbReference type="EMBL" id="JBHSMH010000049">
    <property type="protein sequence ID" value="MFC5470046.1"/>
    <property type="molecule type" value="Genomic_DNA"/>
</dbReference>
<organism evidence="8 9">
    <name type="scientific">Cohnella suwonensis</name>
    <dbReference type="NCBI Taxonomy" id="696072"/>
    <lineage>
        <taxon>Bacteria</taxon>
        <taxon>Bacillati</taxon>
        <taxon>Bacillota</taxon>
        <taxon>Bacilli</taxon>
        <taxon>Bacillales</taxon>
        <taxon>Paenibacillaceae</taxon>
        <taxon>Cohnella</taxon>
    </lineage>
</organism>
<dbReference type="SUPFAM" id="SSF55874">
    <property type="entry name" value="ATPase domain of HSP90 chaperone/DNA topoisomerase II/histidine kinase"/>
    <property type="match status" value="1"/>
</dbReference>
<dbReference type="InterPro" id="IPR050640">
    <property type="entry name" value="Bact_2-comp_sensor_kinase"/>
</dbReference>
<sequence>MLFRTLKPQRFIHKAILFVIVFLIVPMLLIFWFASDKASLAIQQQAGTTLSELSKQNHITMDKVMDSVDQTTVSILRTGLMQSRSEGSTLTLKQRLEWYAATEKLLKDASSQVKYSLFVVTENSSDYYFAPTTDVSEAGVFFIEDLRDKPWLQDAVKDGGGGSVKIIEPFGFNLKPQKTVAYVRAVIDLSDGSNTRGILVATGIESVLRAEMNSIALPVGTKEYLIDARGNVLAGSQPVASTFFMPQSSRDLLPNVFIANSHMYIYHDSVSYANRLVYDIPLDSLIGSHRDVQEIIRITALCYFIVILIFLFYFGRSFLHPMARLASLTRSYEPGARPMRFNEAERKDEIGHVYRSFYTMTERLNQLIEEKYVMEIKQKESELMLMHSQITPHLLYNTLDSIYWYGIRGGVPEVADMVRDLSALLRIGLSRGKEVITIREELNHVQAYLHLQEKRYQRSFQFHIEAEESIGDYLLPKVILQPLVENSILHGVGKMDGEGEIWIDIQLSEPELLIIVEDNGFRPVDFERIESLLEGTANVDRGFGIRNVHKRIQLRYGDEYGLAYSARKEGGVKASIRLPAIRSLDESPISPE</sequence>
<evidence type="ECO:0000313" key="9">
    <source>
        <dbReference type="Proteomes" id="UP001596105"/>
    </source>
</evidence>
<proteinExistence type="predicted"/>
<dbReference type="EC" id="2.7.13.3" evidence="8"/>
<comment type="caution">
    <text evidence="8">The sequence shown here is derived from an EMBL/GenBank/DDBJ whole genome shotgun (WGS) entry which is preliminary data.</text>
</comment>
<keyword evidence="4 8" id="KW-0808">Transferase</keyword>
<protein>
    <submittedName>
        <fullName evidence="8">Sensor histidine kinase</fullName>
        <ecNumber evidence="8">2.7.13.3</ecNumber>
    </submittedName>
</protein>
<accession>A0ABW0LZ81</accession>
<dbReference type="Gene3D" id="3.30.565.10">
    <property type="entry name" value="Histidine kinase-like ATPase, C-terminal domain"/>
    <property type="match status" value="1"/>
</dbReference>
<feature type="transmembrane region" description="Helical" evidence="6">
    <location>
        <begin position="295"/>
        <end position="314"/>
    </location>
</feature>
<dbReference type="PANTHER" id="PTHR34220">
    <property type="entry name" value="SENSOR HISTIDINE KINASE YPDA"/>
    <property type="match status" value="1"/>
</dbReference>
<gene>
    <name evidence="8" type="ORF">ACFPPD_15120</name>
</gene>
<evidence type="ECO:0000256" key="5">
    <source>
        <dbReference type="ARBA" id="ARBA00023136"/>
    </source>
</evidence>
<dbReference type="Gene3D" id="6.10.340.10">
    <property type="match status" value="1"/>
</dbReference>
<keyword evidence="6" id="KW-0812">Transmembrane</keyword>
<dbReference type="InterPro" id="IPR036890">
    <property type="entry name" value="HATPase_C_sf"/>
</dbReference>
<name>A0ABW0LZ81_9BACL</name>
<dbReference type="Pfam" id="PF06580">
    <property type="entry name" value="His_kinase"/>
    <property type="match status" value="1"/>
</dbReference>
<feature type="transmembrane region" description="Helical" evidence="6">
    <location>
        <begin position="12"/>
        <end position="34"/>
    </location>
</feature>
<dbReference type="Proteomes" id="UP001596105">
    <property type="component" value="Unassembled WGS sequence"/>
</dbReference>
<evidence type="ECO:0000259" key="7">
    <source>
        <dbReference type="PROSITE" id="PS50885"/>
    </source>
</evidence>